<dbReference type="Proteomes" id="UP000823619">
    <property type="component" value="Unassembled WGS sequence"/>
</dbReference>
<comment type="caution">
    <text evidence="2">The sequence shown here is derived from an EMBL/GenBank/DDBJ whole genome shotgun (WGS) entry which is preliminary data.</text>
</comment>
<dbReference type="AlphaFoldDB" id="A0A9D9EEW0"/>
<evidence type="ECO:0000313" key="3">
    <source>
        <dbReference type="Proteomes" id="UP000823619"/>
    </source>
</evidence>
<evidence type="ECO:0000259" key="1">
    <source>
        <dbReference type="Pfam" id="PF04015"/>
    </source>
</evidence>
<gene>
    <name evidence="2" type="ORF">IAC23_05915</name>
</gene>
<proteinExistence type="predicted"/>
<sequence>MKKIFLSMMALGLVMACSGQQKEGKAESVVYMTEEITPEALVRIYEALGRPAEGRVAVKISTGEPGGHNFLQPSLIKDLVQKVDGTIVECNTAYGGRRSNTEDHIQAAREHGFFDIADVDIMDAEGEFNIPVRDTTHIKYDIVGTHMKNYDFMINLAHFKGHAMAGFGGVIKNQSIGVASASGKAYIHTAGVTHEVGELWGHVDNQDGFLESMAAAAQGVADYFGDNIIYINVMNNLSVDCDCDSHPSDPEMLDVGIFASLDPVALDNACLDIVYNMEPSEGNNPKPLIERVESRNGRHTVDYAEKIGLGTKNYRLVSID</sequence>
<name>A0A9D9EEW0_9BACT</name>
<dbReference type="EMBL" id="JADIMO010000073">
    <property type="protein sequence ID" value="MBO8445211.1"/>
    <property type="molecule type" value="Genomic_DNA"/>
</dbReference>
<dbReference type="Pfam" id="PF04015">
    <property type="entry name" value="DUF362"/>
    <property type="match status" value="1"/>
</dbReference>
<dbReference type="PROSITE" id="PS51257">
    <property type="entry name" value="PROKAR_LIPOPROTEIN"/>
    <property type="match status" value="1"/>
</dbReference>
<reference evidence="2" key="2">
    <citation type="journal article" date="2021" name="PeerJ">
        <title>Extensive microbial diversity within the chicken gut microbiome revealed by metagenomics and culture.</title>
        <authorList>
            <person name="Gilroy R."/>
            <person name="Ravi A."/>
            <person name="Getino M."/>
            <person name="Pursley I."/>
            <person name="Horton D.L."/>
            <person name="Alikhan N.F."/>
            <person name="Baker D."/>
            <person name="Gharbi K."/>
            <person name="Hall N."/>
            <person name="Watson M."/>
            <person name="Adriaenssens E.M."/>
            <person name="Foster-Nyarko E."/>
            <person name="Jarju S."/>
            <person name="Secka A."/>
            <person name="Antonio M."/>
            <person name="Oren A."/>
            <person name="Chaudhuri R.R."/>
            <person name="La Ragione R."/>
            <person name="Hildebrand F."/>
            <person name="Pallen M.J."/>
        </authorList>
    </citation>
    <scope>NUCLEOTIDE SEQUENCE</scope>
    <source>
        <strain evidence="2">D5-748</strain>
    </source>
</reference>
<protein>
    <submittedName>
        <fullName evidence="2">DUF362 domain-containing protein</fullName>
    </submittedName>
</protein>
<dbReference type="InterPro" id="IPR007160">
    <property type="entry name" value="DUF362"/>
</dbReference>
<organism evidence="2 3">
    <name type="scientific">Candidatus Cryptobacteroides merdavium</name>
    <dbReference type="NCBI Taxonomy" id="2840769"/>
    <lineage>
        <taxon>Bacteria</taxon>
        <taxon>Pseudomonadati</taxon>
        <taxon>Bacteroidota</taxon>
        <taxon>Bacteroidia</taxon>
        <taxon>Bacteroidales</taxon>
        <taxon>Candidatus Cryptobacteroides</taxon>
    </lineage>
</organism>
<feature type="domain" description="DUF362" evidence="1">
    <location>
        <begin position="56"/>
        <end position="272"/>
    </location>
</feature>
<accession>A0A9D9EEW0</accession>
<dbReference type="Gene3D" id="3.40.50.11440">
    <property type="match status" value="1"/>
</dbReference>
<evidence type="ECO:0000313" key="2">
    <source>
        <dbReference type="EMBL" id="MBO8445211.1"/>
    </source>
</evidence>
<reference evidence="2" key="1">
    <citation type="submission" date="2020-10" db="EMBL/GenBank/DDBJ databases">
        <authorList>
            <person name="Gilroy R."/>
        </authorList>
    </citation>
    <scope>NUCLEOTIDE SEQUENCE</scope>
    <source>
        <strain evidence="2">D5-748</strain>
    </source>
</reference>